<reference evidence="3" key="2">
    <citation type="submission" date="2023-06" db="EMBL/GenBank/DDBJ databases">
        <authorList>
            <consortium name="Lawrence Berkeley National Laboratory"/>
            <person name="Haridas S."/>
            <person name="Hensen N."/>
            <person name="Bonometti L."/>
            <person name="Westerberg I."/>
            <person name="Brannstrom I.O."/>
            <person name="Guillou S."/>
            <person name="Cros-Aarteil S."/>
            <person name="Calhoun S."/>
            <person name="Kuo A."/>
            <person name="Mondo S."/>
            <person name="Pangilinan J."/>
            <person name="Riley R."/>
            <person name="Labutti K."/>
            <person name="Andreopoulos B."/>
            <person name="Lipzen A."/>
            <person name="Chen C."/>
            <person name="Yanf M."/>
            <person name="Daum C."/>
            <person name="Ng V."/>
            <person name="Clum A."/>
            <person name="Steindorff A."/>
            <person name="Ohm R."/>
            <person name="Martin F."/>
            <person name="Silar P."/>
            <person name="Natvig D."/>
            <person name="Lalanne C."/>
            <person name="Gautier V."/>
            <person name="Ament-Velasquez S.L."/>
            <person name="Kruys A."/>
            <person name="Hutchinson M.I."/>
            <person name="Powell A.J."/>
            <person name="Barry K."/>
            <person name="Miller A.N."/>
            <person name="Grigoriev I.V."/>
            <person name="Debuchy R."/>
            <person name="Gladieux P."/>
            <person name="Thoren M.H."/>
            <person name="Johannesson H."/>
        </authorList>
    </citation>
    <scope>NUCLEOTIDE SEQUENCE</scope>
    <source>
        <strain evidence="3">CBS 560.94</strain>
    </source>
</reference>
<name>A0AAE0MQS5_9PEZI</name>
<gene>
    <name evidence="3" type="ORF">B0H65DRAFT_468958</name>
</gene>
<dbReference type="EMBL" id="JAUEPP010000005">
    <property type="protein sequence ID" value="KAK3342673.1"/>
    <property type="molecule type" value="Genomic_DNA"/>
</dbReference>
<keyword evidence="2" id="KW-1133">Transmembrane helix</keyword>
<evidence type="ECO:0000313" key="4">
    <source>
        <dbReference type="Proteomes" id="UP001278500"/>
    </source>
</evidence>
<evidence type="ECO:0000256" key="2">
    <source>
        <dbReference type="SAM" id="Phobius"/>
    </source>
</evidence>
<evidence type="ECO:0000256" key="1">
    <source>
        <dbReference type="SAM" id="MobiDB-lite"/>
    </source>
</evidence>
<sequence length="127" mass="14568">MGQRQSHASRGSRESRAQSLSSDLLRSNQCFYCQISGRAEPMPRTTWHGIWLFALFLIWSGGDGRTHSVGEKKTTKHYSILISLLLFHWVSFGVRGLSGEGRKESLTFTNITRSFIYHVDFQNREET</sequence>
<dbReference type="AlphaFoldDB" id="A0AAE0MQS5"/>
<dbReference type="GeneID" id="87864140"/>
<proteinExistence type="predicted"/>
<keyword evidence="4" id="KW-1185">Reference proteome</keyword>
<feature type="transmembrane region" description="Helical" evidence="2">
    <location>
        <begin position="77"/>
        <end position="97"/>
    </location>
</feature>
<evidence type="ECO:0000313" key="3">
    <source>
        <dbReference type="EMBL" id="KAK3342673.1"/>
    </source>
</evidence>
<dbReference type="RefSeq" id="XP_062680466.1">
    <property type="nucleotide sequence ID" value="XM_062826986.1"/>
</dbReference>
<accession>A0AAE0MQS5</accession>
<keyword evidence="2" id="KW-0812">Transmembrane</keyword>
<organism evidence="3 4">
    <name type="scientific">Neurospora tetraspora</name>
    <dbReference type="NCBI Taxonomy" id="94610"/>
    <lineage>
        <taxon>Eukaryota</taxon>
        <taxon>Fungi</taxon>
        <taxon>Dikarya</taxon>
        <taxon>Ascomycota</taxon>
        <taxon>Pezizomycotina</taxon>
        <taxon>Sordariomycetes</taxon>
        <taxon>Sordariomycetidae</taxon>
        <taxon>Sordariales</taxon>
        <taxon>Sordariaceae</taxon>
        <taxon>Neurospora</taxon>
    </lineage>
</organism>
<feature type="transmembrane region" description="Helical" evidence="2">
    <location>
        <begin position="45"/>
        <end position="62"/>
    </location>
</feature>
<feature type="region of interest" description="Disordered" evidence="1">
    <location>
        <begin position="1"/>
        <end position="21"/>
    </location>
</feature>
<reference evidence="3" key="1">
    <citation type="journal article" date="2023" name="Mol. Phylogenet. Evol.">
        <title>Genome-scale phylogeny and comparative genomics of the fungal order Sordariales.</title>
        <authorList>
            <person name="Hensen N."/>
            <person name="Bonometti L."/>
            <person name="Westerberg I."/>
            <person name="Brannstrom I.O."/>
            <person name="Guillou S."/>
            <person name="Cros-Aarteil S."/>
            <person name="Calhoun S."/>
            <person name="Haridas S."/>
            <person name="Kuo A."/>
            <person name="Mondo S."/>
            <person name="Pangilinan J."/>
            <person name="Riley R."/>
            <person name="LaButti K."/>
            <person name="Andreopoulos B."/>
            <person name="Lipzen A."/>
            <person name="Chen C."/>
            <person name="Yan M."/>
            <person name="Daum C."/>
            <person name="Ng V."/>
            <person name="Clum A."/>
            <person name="Steindorff A."/>
            <person name="Ohm R.A."/>
            <person name="Martin F."/>
            <person name="Silar P."/>
            <person name="Natvig D.O."/>
            <person name="Lalanne C."/>
            <person name="Gautier V."/>
            <person name="Ament-Velasquez S.L."/>
            <person name="Kruys A."/>
            <person name="Hutchinson M.I."/>
            <person name="Powell A.J."/>
            <person name="Barry K."/>
            <person name="Miller A.N."/>
            <person name="Grigoriev I.V."/>
            <person name="Debuchy R."/>
            <person name="Gladieux P."/>
            <person name="Hiltunen Thoren M."/>
            <person name="Johannesson H."/>
        </authorList>
    </citation>
    <scope>NUCLEOTIDE SEQUENCE</scope>
    <source>
        <strain evidence="3">CBS 560.94</strain>
    </source>
</reference>
<keyword evidence="2" id="KW-0472">Membrane</keyword>
<dbReference type="Proteomes" id="UP001278500">
    <property type="component" value="Unassembled WGS sequence"/>
</dbReference>
<comment type="caution">
    <text evidence="3">The sequence shown here is derived from an EMBL/GenBank/DDBJ whole genome shotgun (WGS) entry which is preliminary data.</text>
</comment>
<protein>
    <submittedName>
        <fullName evidence="3">Uncharacterized protein</fullName>
    </submittedName>
</protein>